<accession>A0ABT2UFJ0</accession>
<feature type="transmembrane region" description="Helical" evidence="7">
    <location>
        <begin position="20"/>
        <end position="45"/>
    </location>
</feature>
<keyword evidence="10" id="KW-1185">Reference proteome</keyword>
<feature type="transmembrane region" description="Helical" evidence="7">
    <location>
        <begin position="80"/>
        <end position="102"/>
    </location>
</feature>
<dbReference type="InterPro" id="IPR000515">
    <property type="entry name" value="MetI-like"/>
</dbReference>
<feature type="transmembrane region" description="Helical" evidence="7">
    <location>
        <begin position="206"/>
        <end position="228"/>
    </location>
</feature>
<dbReference type="RefSeq" id="WP_076231565.1">
    <property type="nucleotide sequence ID" value="NZ_JAOQIO010000050.1"/>
</dbReference>
<feature type="transmembrane region" description="Helical" evidence="7">
    <location>
        <begin position="114"/>
        <end position="134"/>
    </location>
</feature>
<evidence type="ECO:0000259" key="8">
    <source>
        <dbReference type="PROSITE" id="PS50928"/>
    </source>
</evidence>
<keyword evidence="5 7" id="KW-1133">Transmembrane helix</keyword>
<evidence type="ECO:0000256" key="1">
    <source>
        <dbReference type="ARBA" id="ARBA00004651"/>
    </source>
</evidence>
<keyword evidence="2 7" id="KW-0813">Transport</keyword>
<feature type="transmembrane region" description="Helical" evidence="7">
    <location>
        <begin position="161"/>
        <end position="185"/>
    </location>
</feature>
<evidence type="ECO:0000256" key="7">
    <source>
        <dbReference type="RuleBase" id="RU363032"/>
    </source>
</evidence>
<comment type="similarity">
    <text evidence="7">Belongs to the binding-protein-dependent transport system permease family.</text>
</comment>
<evidence type="ECO:0000313" key="9">
    <source>
        <dbReference type="EMBL" id="MCU6793411.1"/>
    </source>
</evidence>
<organism evidence="9 10">
    <name type="scientific">Paenibacillus baimaensis</name>
    <dbReference type="NCBI Taxonomy" id="2982185"/>
    <lineage>
        <taxon>Bacteria</taxon>
        <taxon>Bacillati</taxon>
        <taxon>Bacillota</taxon>
        <taxon>Bacilli</taxon>
        <taxon>Bacillales</taxon>
        <taxon>Paenibacillaceae</taxon>
        <taxon>Paenibacillus</taxon>
    </lineage>
</organism>
<dbReference type="SUPFAM" id="SSF161098">
    <property type="entry name" value="MetI-like"/>
    <property type="match status" value="1"/>
</dbReference>
<evidence type="ECO:0000256" key="2">
    <source>
        <dbReference type="ARBA" id="ARBA00022448"/>
    </source>
</evidence>
<name>A0ABT2UFJ0_9BACL</name>
<evidence type="ECO:0000256" key="4">
    <source>
        <dbReference type="ARBA" id="ARBA00022692"/>
    </source>
</evidence>
<gene>
    <name evidence="9" type="ORF">OB236_14990</name>
</gene>
<evidence type="ECO:0000256" key="6">
    <source>
        <dbReference type="ARBA" id="ARBA00023136"/>
    </source>
</evidence>
<sequence length="305" mass="34618">MAATKPTVHIKRKYQYIGLLYISPWLLGFLCLELYPFMMSFYYSFTSFDLINPPKFIGLKNYIDMFTKDDMFYQSLKVTLIYALIAVPAKLAFALFVAVVLTAKLRSVNIFRTVYYLPSILGGSVAIAVLWRFLFMKEGIVNQMLATVHIPGVDWLGNPNIALYTISMLNVWQFGSSMVLFLAGLKQVPSELYEVGRVDGASKVRMFFSVTLPLLTPILLFNMIMQIVNAFQEFTGAFVILPDGGPLKSTYLFGMKLYDEGFKFLKMGYASSLSWVLFAIIMLFTALVFKSSSQWAHYEDGGDKR</sequence>
<dbReference type="PROSITE" id="PS50928">
    <property type="entry name" value="ABC_TM1"/>
    <property type="match status" value="1"/>
</dbReference>
<dbReference type="PANTHER" id="PTHR30193:SF1">
    <property type="entry name" value="ABC TRANSPORTER PERMEASE PROTEIN YESP-RELATED"/>
    <property type="match status" value="1"/>
</dbReference>
<keyword evidence="6 7" id="KW-0472">Membrane</keyword>
<evidence type="ECO:0000313" key="10">
    <source>
        <dbReference type="Proteomes" id="UP001652445"/>
    </source>
</evidence>
<evidence type="ECO:0000256" key="5">
    <source>
        <dbReference type="ARBA" id="ARBA00022989"/>
    </source>
</evidence>
<comment type="caution">
    <text evidence="9">The sequence shown here is derived from an EMBL/GenBank/DDBJ whole genome shotgun (WGS) entry which is preliminary data.</text>
</comment>
<protein>
    <submittedName>
        <fullName evidence="9">Sugar ABC transporter permease</fullName>
    </submittedName>
</protein>
<dbReference type="EMBL" id="JAOQIO010000050">
    <property type="protein sequence ID" value="MCU6793411.1"/>
    <property type="molecule type" value="Genomic_DNA"/>
</dbReference>
<reference evidence="9 10" key="1">
    <citation type="submission" date="2022-09" db="EMBL/GenBank/DDBJ databases">
        <authorList>
            <person name="Han X.L."/>
            <person name="Wang Q."/>
            <person name="Lu T."/>
        </authorList>
    </citation>
    <scope>NUCLEOTIDE SEQUENCE [LARGE SCALE GENOMIC DNA]</scope>
    <source>
        <strain evidence="9 10">WQ 127069</strain>
    </source>
</reference>
<comment type="subcellular location">
    <subcellularLocation>
        <location evidence="1 7">Cell membrane</location>
        <topology evidence="1 7">Multi-pass membrane protein</topology>
    </subcellularLocation>
</comment>
<evidence type="ECO:0000256" key="3">
    <source>
        <dbReference type="ARBA" id="ARBA00022475"/>
    </source>
</evidence>
<dbReference type="Gene3D" id="1.10.3720.10">
    <property type="entry name" value="MetI-like"/>
    <property type="match status" value="1"/>
</dbReference>
<dbReference type="PANTHER" id="PTHR30193">
    <property type="entry name" value="ABC TRANSPORTER PERMEASE PROTEIN"/>
    <property type="match status" value="1"/>
</dbReference>
<dbReference type="CDD" id="cd06261">
    <property type="entry name" value="TM_PBP2"/>
    <property type="match status" value="1"/>
</dbReference>
<feature type="transmembrane region" description="Helical" evidence="7">
    <location>
        <begin position="267"/>
        <end position="289"/>
    </location>
</feature>
<dbReference type="InterPro" id="IPR051393">
    <property type="entry name" value="ABC_transporter_permease"/>
</dbReference>
<dbReference type="Pfam" id="PF00528">
    <property type="entry name" value="BPD_transp_1"/>
    <property type="match status" value="1"/>
</dbReference>
<dbReference type="Proteomes" id="UP001652445">
    <property type="component" value="Unassembled WGS sequence"/>
</dbReference>
<keyword evidence="4 7" id="KW-0812">Transmembrane</keyword>
<keyword evidence="3" id="KW-1003">Cell membrane</keyword>
<feature type="domain" description="ABC transmembrane type-1" evidence="8">
    <location>
        <begin position="76"/>
        <end position="288"/>
    </location>
</feature>
<dbReference type="InterPro" id="IPR035906">
    <property type="entry name" value="MetI-like_sf"/>
</dbReference>
<proteinExistence type="inferred from homology"/>